<dbReference type="GeneTree" id="ENSGT00940000160502"/>
<feature type="region of interest" description="Disordered" evidence="4">
    <location>
        <begin position="147"/>
        <end position="177"/>
    </location>
</feature>
<feature type="domain" description="Protein kinase" evidence="5">
    <location>
        <begin position="201"/>
        <end position="540"/>
    </location>
</feature>
<dbReference type="SUPFAM" id="SSF47986">
    <property type="entry name" value="DEATH domain"/>
    <property type="match status" value="1"/>
</dbReference>
<sequence>MSPWDIRKEYLYKLPTMVLCEFSRVMDSISDVDWDRFASHVLTDQTDRRLAEKRERRTDWVINHWAQRNGTVGKLLDILEKLQLFRARDLILDWKPIGQRQSSTLPAAPSLVKVDPPVPPSHLFTPPLKVQPSSTMTTKAVFQPGLRALPKPDPPPVGLESLVPGEGGQSTNQQLSTGAPPLLPSAMFWPMEEVQRGTEGFSVAQQIGEGGFGDVYRATMRSTDYAVKRLKENSTIDWSTVKESFKTEVEKLSQYRHPNIVDFVGYSVGGGTHCLIYVFMANGSLEDQLHKASTALSWPQRVSVLLGSARGIQYLHSSSPPLIHGDIKSSNILLDEHLEPKLGDFGLARFCRARSSAGKTTMTVYTKTLRGTQAYLPDEYLKTGELGVAIDTFSFGVVLLEALTGRRALEVNSQSKPVFLKDLVTSAEDNGDRGRKGRLSTEDRQISKGTLTATLSLEQPSIPPAAKHIWMNHLDARVLAPGSGGSASPSRVCAARPGSCPPHGSLDLAVLACRCLETRKKKRPPMTEVFQRLQDIHSNLKASSRSSPSSAPQVQPIPKRPQSSIDSCIDSLVDILSNIGPLEDTYHCPPHPSSSLLHHSSLLVPSSSSILGPCESDESQGYSQYSAALLSQPPHCGSRPDPQISLPSGRVSALQTSLPCCGASKTVEVSYSWSSHAGRLRSSSPSSLSDAENNPQSRGPEESDELDYLSGEASGSQADRD</sequence>
<dbReference type="SMART" id="SM00220">
    <property type="entry name" value="S_TKc"/>
    <property type="match status" value="1"/>
</dbReference>
<feature type="region of interest" description="Disordered" evidence="4">
    <location>
        <begin position="676"/>
        <end position="721"/>
    </location>
</feature>
<dbReference type="InterPro" id="IPR011029">
    <property type="entry name" value="DEATH-like_dom_sf"/>
</dbReference>
<organism evidence="6 7">
    <name type="scientific">Esox lucius</name>
    <name type="common">Northern pike</name>
    <dbReference type="NCBI Taxonomy" id="8010"/>
    <lineage>
        <taxon>Eukaryota</taxon>
        <taxon>Metazoa</taxon>
        <taxon>Chordata</taxon>
        <taxon>Craniata</taxon>
        <taxon>Vertebrata</taxon>
        <taxon>Euteleostomi</taxon>
        <taxon>Actinopterygii</taxon>
        <taxon>Neopterygii</taxon>
        <taxon>Teleostei</taxon>
        <taxon>Protacanthopterygii</taxon>
        <taxon>Esociformes</taxon>
        <taxon>Esocidae</taxon>
        <taxon>Esox</taxon>
    </lineage>
</organism>
<evidence type="ECO:0000256" key="3">
    <source>
        <dbReference type="PROSITE-ProRule" id="PRU10141"/>
    </source>
</evidence>
<dbReference type="InterPro" id="IPR000719">
    <property type="entry name" value="Prot_kinase_dom"/>
</dbReference>
<gene>
    <name evidence="6" type="primary">IRAK1</name>
</gene>
<reference evidence="6" key="3">
    <citation type="submission" date="2025-08" db="UniProtKB">
        <authorList>
            <consortium name="Ensembl"/>
        </authorList>
    </citation>
    <scope>IDENTIFICATION</scope>
</reference>
<dbReference type="Gene3D" id="3.30.200.20">
    <property type="entry name" value="Phosphorylase Kinase, domain 1"/>
    <property type="match status" value="1"/>
</dbReference>
<evidence type="ECO:0000313" key="7">
    <source>
        <dbReference type="Proteomes" id="UP000265140"/>
    </source>
</evidence>
<keyword evidence="7" id="KW-1185">Reference proteome</keyword>
<dbReference type="InterPro" id="IPR008271">
    <property type="entry name" value="Ser/Thr_kinase_AS"/>
</dbReference>
<dbReference type="PROSITE" id="PS00108">
    <property type="entry name" value="PROTEIN_KINASE_ST"/>
    <property type="match status" value="1"/>
</dbReference>
<dbReference type="Proteomes" id="UP000265140">
    <property type="component" value="Chromosome 12"/>
</dbReference>
<dbReference type="PANTHER" id="PTHR27001">
    <property type="entry name" value="OS01G0253100 PROTEIN"/>
    <property type="match status" value="1"/>
</dbReference>
<dbReference type="GO" id="GO:0045087">
    <property type="term" value="P:innate immune response"/>
    <property type="evidence" value="ECO:0007669"/>
    <property type="project" value="UniProtKB-ARBA"/>
</dbReference>
<feature type="region of interest" description="Disordered" evidence="4">
    <location>
        <begin position="539"/>
        <end position="565"/>
    </location>
</feature>
<dbReference type="SUPFAM" id="SSF56112">
    <property type="entry name" value="Protein kinase-like (PK-like)"/>
    <property type="match status" value="1"/>
</dbReference>
<dbReference type="FunCoup" id="A0A3P8YT06">
    <property type="interactions" value="1025"/>
</dbReference>
<dbReference type="GO" id="GO:0005524">
    <property type="term" value="F:ATP binding"/>
    <property type="evidence" value="ECO:0007669"/>
    <property type="project" value="UniProtKB-UniRule"/>
</dbReference>
<reference evidence="7" key="1">
    <citation type="journal article" date="2014" name="PLoS ONE">
        <title>The genome and linkage map of the northern pike (Esox lucius): conserved synteny revealed between the salmonid sister group and the Neoteleostei.</title>
        <authorList>
            <person name="Rondeau E.B."/>
            <person name="Minkley D.R."/>
            <person name="Leong J.S."/>
            <person name="Messmer A.M."/>
            <person name="Jantzen J.R."/>
            <person name="von Schalburg K.R."/>
            <person name="Lemon C."/>
            <person name="Bird N.H."/>
            <person name="Koop B.F."/>
        </authorList>
    </citation>
    <scope>NUCLEOTIDE SEQUENCE</scope>
</reference>
<dbReference type="STRING" id="8010.ENSELUP00000019729"/>
<dbReference type="OrthoDB" id="4062651at2759"/>
<reference evidence="6" key="4">
    <citation type="submission" date="2025-09" db="UniProtKB">
        <authorList>
            <consortium name="Ensembl"/>
        </authorList>
    </citation>
    <scope>IDENTIFICATION</scope>
</reference>
<dbReference type="RefSeq" id="XP_010899288.2">
    <property type="nucleotide sequence ID" value="XM_010900986.5"/>
</dbReference>
<name>A0A3P8YT06_ESOLU</name>
<keyword evidence="1 3" id="KW-0547">Nucleotide-binding</keyword>
<dbReference type="InterPro" id="IPR011009">
    <property type="entry name" value="Kinase-like_dom_sf"/>
</dbReference>
<dbReference type="PROSITE" id="PS00107">
    <property type="entry name" value="PROTEIN_KINASE_ATP"/>
    <property type="match status" value="1"/>
</dbReference>
<dbReference type="GO" id="GO:0007165">
    <property type="term" value="P:signal transduction"/>
    <property type="evidence" value="ECO:0007669"/>
    <property type="project" value="InterPro"/>
</dbReference>
<evidence type="ECO:0000256" key="1">
    <source>
        <dbReference type="ARBA" id="ARBA00022741"/>
    </source>
</evidence>
<proteinExistence type="predicted"/>
<dbReference type="PANTHER" id="PTHR27001:SF939">
    <property type="entry name" value="INTERLEUKIN 1 RECEPTOR ASSOCIATED KINASE 1"/>
    <property type="match status" value="1"/>
</dbReference>
<dbReference type="InParanoid" id="A0A3P8YT06"/>
<dbReference type="FunFam" id="1.10.533.10:FF:000030">
    <property type="entry name" value="Interleukin-1 receptor-associated kinase-like 2"/>
    <property type="match status" value="1"/>
</dbReference>
<evidence type="ECO:0000259" key="5">
    <source>
        <dbReference type="PROSITE" id="PS50011"/>
    </source>
</evidence>
<evidence type="ECO:0000256" key="4">
    <source>
        <dbReference type="SAM" id="MobiDB-lite"/>
    </source>
</evidence>
<dbReference type="PROSITE" id="PS50011">
    <property type="entry name" value="PROTEIN_KINASE_DOM"/>
    <property type="match status" value="1"/>
</dbReference>
<accession>A0A3P8YT06</accession>
<feature type="compositionally biased region" description="Low complexity" evidence="4">
    <location>
        <begin position="542"/>
        <end position="552"/>
    </location>
</feature>
<dbReference type="Bgee" id="ENSELUG00000019026">
    <property type="expression patterns" value="Expressed in spleen and 14 other cell types or tissues"/>
</dbReference>
<protein>
    <recommendedName>
        <fullName evidence="5">Protein kinase domain-containing protein</fullName>
    </recommendedName>
</protein>
<dbReference type="OMA" id="MTQVYES"/>
<feature type="binding site" evidence="3">
    <location>
        <position position="228"/>
    </location>
    <ligand>
        <name>ATP</name>
        <dbReference type="ChEBI" id="CHEBI:30616"/>
    </ligand>
</feature>
<dbReference type="Pfam" id="PF00069">
    <property type="entry name" value="Pkinase"/>
    <property type="match status" value="1"/>
</dbReference>
<dbReference type="Gene3D" id="1.10.533.10">
    <property type="entry name" value="Death Domain, Fas"/>
    <property type="match status" value="1"/>
</dbReference>
<dbReference type="AlphaFoldDB" id="A0A3P8YT06"/>
<evidence type="ECO:0000313" key="6">
    <source>
        <dbReference type="Ensembl" id="ENSELUP00000019729.2"/>
    </source>
</evidence>
<dbReference type="Gene3D" id="1.10.510.10">
    <property type="entry name" value="Transferase(Phosphotransferase) domain 1"/>
    <property type="match status" value="1"/>
</dbReference>
<dbReference type="GO" id="GO:0071345">
    <property type="term" value="P:cellular response to cytokine stimulus"/>
    <property type="evidence" value="ECO:0007669"/>
    <property type="project" value="UniProtKB-ARBA"/>
</dbReference>
<evidence type="ECO:0000256" key="2">
    <source>
        <dbReference type="ARBA" id="ARBA00022840"/>
    </source>
</evidence>
<dbReference type="GeneID" id="105028326"/>
<dbReference type="GO" id="GO:0005886">
    <property type="term" value="C:plasma membrane"/>
    <property type="evidence" value="ECO:0007669"/>
    <property type="project" value="TreeGrafter"/>
</dbReference>
<keyword evidence="2 3" id="KW-0067">ATP-binding</keyword>
<dbReference type="Ensembl" id="ENSELUT00000029939.3">
    <property type="protein sequence ID" value="ENSELUP00000019729.2"/>
    <property type="gene ID" value="ENSELUG00000019026.3"/>
</dbReference>
<dbReference type="GO" id="GO:0004672">
    <property type="term" value="F:protein kinase activity"/>
    <property type="evidence" value="ECO:0007669"/>
    <property type="project" value="InterPro"/>
</dbReference>
<dbReference type="InterPro" id="IPR017441">
    <property type="entry name" value="Protein_kinase_ATP_BS"/>
</dbReference>
<dbReference type="Pfam" id="PF00531">
    <property type="entry name" value="Death"/>
    <property type="match status" value="1"/>
</dbReference>
<dbReference type="InterPro" id="IPR000488">
    <property type="entry name" value="Death_dom"/>
</dbReference>
<feature type="compositionally biased region" description="Low complexity" evidence="4">
    <location>
        <begin position="676"/>
        <end position="689"/>
    </location>
</feature>
<reference evidence="6" key="2">
    <citation type="submission" date="2020-02" db="EMBL/GenBank/DDBJ databases">
        <title>Esox lucius (northern pike) genome, fEsoLuc1, primary haplotype.</title>
        <authorList>
            <person name="Myers G."/>
            <person name="Karagic N."/>
            <person name="Meyer A."/>
            <person name="Pippel M."/>
            <person name="Reichard M."/>
            <person name="Winkler S."/>
            <person name="Tracey A."/>
            <person name="Sims Y."/>
            <person name="Howe K."/>
            <person name="Rhie A."/>
            <person name="Formenti G."/>
            <person name="Durbin R."/>
            <person name="Fedrigo O."/>
            <person name="Jarvis E.D."/>
        </authorList>
    </citation>
    <scope>NUCLEOTIDE SEQUENCE [LARGE SCALE GENOMIC DNA]</scope>
</reference>